<reference evidence="1" key="1">
    <citation type="submission" date="2016-05" db="EMBL/GenBank/DDBJ databases">
        <authorList>
            <person name="Lavstsen T."/>
            <person name="Jespersen J.S."/>
        </authorList>
    </citation>
    <scope>NUCLEOTIDE SEQUENCE</scope>
    <source>
        <tissue evidence="1">Brain</tissue>
    </source>
</reference>
<feature type="non-terminal residue" evidence="1">
    <location>
        <position position="51"/>
    </location>
</feature>
<sequence>EEGRQMARMHSSSQDQEVNRVMKKLDFRLRKVFRSLPEGTLSVVVLPGQTS</sequence>
<proteinExistence type="predicted"/>
<dbReference type="EMBL" id="HADW01000171">
    <property type="protein sequence ID" value="SBP01571.1"/>
    <property type="molecule type" value="Transcribed_RNA"/>
</dbReference>
<evidence type="ECO:0000313" key="1">
    <source>
        <dbReference type="EMBL" id="SBP01571.1"/>
    </source>
</evidence>
<reference evidence="1" key="2">
    <citation type="submission" date="2016-06" db="EMBL/GenBank/DDBJ databases">
        <title>The genome of a short-lived fish provides insights into sex chromosome evolution and the genetic control of aging.</title>
        <authorList>
            <person name="Reichwald K."/>
            <person name="Felder M."/>
            <person name="Petzold A."/>
            <person name="Koch P."/>
            <person name="Groth M."/>
            <person name="Platzer M."/>
        </authorList>
    </citation>
    <scope>NUCLEOTIDE SEQUENCE</scope>
    <source>
        <tissue evidence="1">Brain</tissue>
    </source>
</reference>
<organism evidence="1">
    <name type="scientific">Iconisemion striatum</name>
    <dbReference type="NCBI Taxonomy" id="60296"/>
    <lineage>
        <taxon>Eukaryota</taxon>
        <taxon>Metazoa</taxon>
        <taxon>Chordata</taxon>
        <taxon>Craniata</taxon>
        <taxon>Vertebrata</taxon>
        <taxon>Euteleostomi</taxon>
        <taxon>Actinopterygii</taxon>
        <taxon>Neopterygii</taxon>
        <taxon>Teleostei</taxon>
        <taxon>Neoteleostei</taxon>
        <taxon>Acanthomorphata</taxon>
        <taxon>Ovalentaria</taxon>
        <taxon>Atherinomorphae</taxon>
        <taxon>Cyprinodontiformes</taxon>
        <taxon>Nothobranchiidae</taxon>
        <taxon>Iconisemion</taxon>
    </lineage>
</organism>
<dbReference type="AlphaFoldDB" id="A0A1A7W7T7"/>
<feature type="non-terminal residue" evidence="1">
    <location>
        <position position="1"/>
    </location>
</feature>
<name>A0A1A7W7T7_9TELE</name>
<gene>
    <name evidence="1" type="primary">Nfu_g_1_007044</name>
</gene>
<protein>
    <submittedName>
        <fullName evidence="1">Uncharacterized protein</fullName>
    </submittedName>
</protein>
<accession>A0A1A7W7T7</accession>